<dbReference type="Gene3D" id="1.10.10.10">
    <property type="entry name" value="Winged helix-like DNA-binding domain superfamily/Winged helix DNA-binding domain"/>
    <property type="match status" value="1"/>
</dbReference>
<evidence type="ECO:0000313" key="7">
    <source>
        <dbReference type="EMBL" id="MFD2679146.1"/>
    </source>
</evidence>
<comment type="similarity">
    <text evidence="1">Belongs to the sigma-70 factor family. ECF subfamily.</text>
</comment>
<dbReference type="InterPro" id="IPR036388">
    <property type="entry name" value="WH-like_DNA-bd_sf"/>
</dbReference>
<evidence type="ECO:0000256" key="4">
    <source>
        <dbReference type="ARBA" id="ARBA00023163"/>
    </source>
</evidence>
<evidence type="ECO:0000256" key="2">
    <source>
        <dbReference type="ARBA" id="ARBA00023015"/>
    </source>
</evidence>
<sequence length="187" mass="22493">MLERERKQAEIRNELSREERLEWLMNEYGKNVARLAFTYTKQKQLSEDIAQEVFIRCYENLDKFRNESSYKTWVYRITVNLCKDKLRSWSFKNIVLTEFFLKTKGTNKSPEMELVGLEEKRLISEKILALPVKYREVIILYYYEEMSYNQISDLLNVSLQTIKSRLHRARLLLKKLLEGSIKDGENF</sequence>
<dbReference type="InterPro" id="IPR014284">
    <property type="entry name" value="RNA_pol_sigma-70_dom"/>
</dbReference>
<dbReference type="Gene3D" id="1.10.1740.10">
    <property type="match status" value="1"/>
</dbReference>
<dbReference type="InterPro" id="IPR013324">
    <property type="entry name" value="RNA_pol_sigma_r3/r4-like"/>
</dbReference>
<dbReference type="NCBIfam" id="TIGR02937">
    <property type="entry name" value="sigma70-ECF"/>
    <property type="match status" value="1"/>
</dbReference>
<dbReference type="InterPro" id="IPR007627">
    <property type="entry name" value="RNA_pol_sigma70_r2"/>
</dbReference>
<dbReference type="InterPro" id="IPR039425">
    <property type="entry name" value="RNA_pol_sigma-70-like"/>
</dbReference>
<dbReference type="Proteomes" id="UP001597506">
    <property type="component" value="Unassembled WGS sequence"/>
</dbReference>
<organism evidence="7 8">
    <name type="scientific">Bacillus seohaeanensis</name>
    <dbReference type="NCBI Taxonomy" id="284580"/>
    <lineage>
        <taxon>Bacteria</taxon>
        <taxon>Bacillati</taxon>
        <taxon>Bacillota</taxon>
        <taxon>Bacilli</taxon>
        <taxon>Bacillales</taxon>
        <taxon>Bacillaceae</taxon>
        <taxon>Bacillus</taxon>
    </lineage>
</organism>
<reference evidence="8" key="1">
    <citation type="journal article" date="2019" name="Int. J. Syst. Evol. Microbiol.">
        <title>The Global Catalogue of Microorganisms (GCM) 10K type strain sequencing project: providing services to taxonomists for standard genome sequencing and annotation.</title>
        <authorList>
            <consortium name="The Broad Institute Genomics Platform"/>
            <consortium name="The Broad Institute Genome Sequencing Center for Infectious Disease"/>
            <person name="Wu L."/>
            <person name="Ma J."/>
        </authorList>
    </citation>
    <scope>NUCLEOTIDE SEQUENCE [LARGE SCALE GENOMIC DNA]</scope>
    <source>
        <strain evidence="8">KCTC 3913</strain>
    </source>
</reference>
<evidence type="ECO:0000313" key="8">
    <source>
        <dbReference type="Proteomes" id="UP001597506"/>
    </source>
</evidence>
<feature type="domain" description="RNA polymerase sigma factor 70 region 4 type 2" evidence="6">
    <location>
        <begin position="122"/>
        <end position="172"/>
    </location>
</feature>
<keyword evidence="2" id="KW-0805">Transcription regulation</keyword>
<gene>
    <name evidence="7" type="ORF">ACFSUL_00105</name>
</gene>
<keyword evidence="4" id="KW-0804">Transcription</keyword>
<dbReference type="RefSeq" id="WP_377931535.1">
    <property type="nucleotide sequence ID" value="NZ_JBHUMF010000001.1"/>
</dbReference>
<proteinExistence type="inferred from homology"/>
<protein>
    <submittedName>
        <fullName evidence="7">Sigma-70 family RNA polymerase sigma factor</fullName>
    </submittedName>
</protein>
<name>A0ABW5RLH0_9BACI</name>
<keyword evidence="3" id="KW-0731">Sigma factor</keyword>
<feature type="domain" description="RNA polymerase sigma-70 region 2" evidence="5">
    <location>
        <begin position="24"/>
        <end position="88"/>
    </location>
</feature>
<comment type="caution">
    <text evidence="7">The sequence shown here is derived from an EMBL/GenBank/DDBJ whole genome shotgun (WGS) entry which is preliminary data.</text>
</comment>
<dbReference type="EMBL" id="JBHUMF010000001">
    <property type="protein sequence ID" value="MFD2679146.1"/>
    <property type="molecule type" value="Genomic_DNA"/>
</dbReference>
<dbReference type="Pfam" id="PF04542">
    <property type="entry name" value="Sigma70_r2"/>
    <property type="match status" value="1"/>
</dbReference>
<accession>A0ABW5RLH0</accession>
<keyword evidence="8" id="KW-1185">Reference proteome</keyword>
<dbReference type="InterPro" id="IPR013325">
    <property type="entry name" value="RNA_pol_sigma_r2"/>
</dbReference>
<evidence type="ECO:0000259" key="6">
    <source>
        <dbReference type="Pfam" id="PF08281"/>
    </source>
</evidence>
<evidence type="ECO:0000256" key="1">
    <source>
        <dbReference type="ARBA" id="ARBA00010641"/>
    </source>
</evidence>
<dbReference type="InterPro" id="IPR013249">
    <property type="entry name" value="RNA_pol_sigma70_r4_t2"/>
</dbReference>
<dbReference type="Pfam" id="PF08281">
    <property type="entry name" value="Sigma70_r4_2"/>
    <property type="match status" value="1"/>
</dbReference>
<dbReference type="PANTHER" id="PTHR43133">
    <property type="entry name" value="RNA POLYMERASE ECF-TYPE SIGMA FACTO"/>
    <property type="match status" value="1"/>
</dbReference>
<dbReference type="SUPFAM" id="SSF88659">
    <property type="entry name" value="Sigma3 and sigma4 domains of RNA polymerase sigma factors"/>
    <property type="match status" value="1"/>
</dbReference>
<dbReference type="SUPFAM" id="SSF88946">
    <property type="entry name" value="Sigma2 domain of RNA polymerase sigma factors"/>
    <property type="match status" value="1"/>
</dbReference>
<evidence type="ECO:0000259" key="5">
    <source>
        <dbReference type="Pfam" id="PF04542"/>
    </source>
</evidence>
<evidence type="ECO:0000256" key="3">
    <source>
        <dbReference type="ARBA" id="ARBA00023082"/>
    </source>
</evidence>
<dbReference type="PANTHER" id="PTHR43133:SF60">
    <property type="entry name" value="RNA POLYMERASE SIGMA FACTOR SIGV"/>
    <property type="match status" value="1"/>
</dbReference>
<dbReference type="CDD" id="cd06171">
    <property type="entry name" value="Sigma70_r4"/>
    <property type="match status" value="1"/>
</dbReference>